<organism evidence="1 2">
    <name type="scientific">Bacillus capparidis</name>
    <dbReference type="NCBI Taxonomy" id="1840411"/>
    <lineage>
        <taxon>Bacteria</taxon>
        <taxon>Bacillati</taxon>
        <taxon>Bacillota</taxon>
        <taxon>Bacilli</taxon>
        <taxon>Bacillales</taxon>
        <taxon>Bacillaceae</taxon>
        <taxon>Bacillus</taxon>
    </lineage>
</organism>
<dbReference type="RefSeq" id="WP_053604850.1">
    <property type="nucleotide sequence ID" value="NZ_JAFDST010000002.1"/>
</dbReference>
<accession>A0ABS4CXM6</accession>
<name>A0ABS4CXM6_9BACI</name>
<comment type="caution">
    <text evidence="1">The sequence shown here is derived from an EMBL/GenBank/DDBJ whole genome shotgun (WGS) entry which is preliminary data.</text>
</comment>
<protein>
    <recommendedName>
        <fullName evidence="3">Helix-turn-helix domain-containing protein</fullName>
    </recommendedName>
</protein>
<evidence type="ECO:0000313" key="1">
    <source>
        <dbReference type="EMBL" id="MBP1082049.1"/>
    </source>
</evidence>
<gene>
    <name evidence="1" type="ORF">JOC74_002542</name>
</gene>
<sequence>MENEILTENELANYLSISPDELDEIIQKDTREKISLKNGTNSWDTYRFIPYTNFNGEKRFLKSEIKKWLNINLVCKSYIELPPVK</sequence>
<dbReference type="Proteomes" id="UP000674416">
    <property type="component" value="Unassembled WGS sequence"/>
</dbReference>
<dbReference type="EMBL" id="JAFDST010000002">
    <property type="protein sequence ID" value="MBP1082049.1"/>
    <property type="molecule type" value="Genomic_DNA"/>
</dbReference>
<proteinExistence type="predicted"/>
<evidence type="ECO:0008006" key="3">
    <source>
        <dbReference type="Google" id="ProtNLM"/>
    </source>
</evidence>
<keyword evidence="2" id="KW-1185">Reference proteome</keyword>
<evidence type="ECO:0000313" key="2">
    <source>
        <dbReference type="Proteomes" id="UP000674416"/>
    </source>
</evidence>
<reference evidence="1 2" key="1">
    <citation type="submission" date="2021-01" db="EMBL/GenBank/DDBJ databases">
        <title>Genomic Encyclopedia of Type Strains, Phase IV (KMG-IV): sequencing the most valuable type-strain genomes for metagenomic binning, comparative biology and taxonomic classification.</title>
        <authorList>
            <person name="Goeker M."/>
        </authorList>
    </citation>
    <scope>NUCLEOTIDE SEQUENCE [LARGE SCALE GENOMIC DNA]</scope>
    <source>
        <strain evidence="1 2">DSM 103394</strain>
    </source>
</reference>